<dbReference type="InterPro" id="IPR011006">
    <property type="entry name" value="CheY-like_superfamily"/>
</dbReference>
<keyword evidence="1 3" id="KW-0597">Phosphoprotein</keyword>
<dbReference type="SMART" id="SM00448">
    <property type="entry name" value="REC"/>
    <property type="match status" value="1"/>
</dbReference>
<dbReference type="Pfam" id="PF00196">
    <property type="entry name" value="GerE"/>
    <property type="match status" value="1"/>
</dbReference>
<evidence type="ECO:0000256" key="1">
    <source>
        <dbReference type="ARBA" id="ARBA00022553"/>
    </source>
</evidence>
<dbReference type="InterPro" id="IPR058245">
    <property type="entry name" value="NreC/VraR/RcsB-like_REC"/>
</dbReference>
<dbReference type="PANTHER" id="PTHR45566:SF1">
    <property type="entry name" value="HTH-TYPE TRANSCRIPTIONAL REGULATOR YHJB-RELATED"/>
    <property type="match status" value="1"/>
</dbReference>
<dbReference type="InterPro" id="IPR016032">
    <property type="entry name" value="Sig_transdc_resp-reg_C-effctor"/>
</dbReference>
<dbReference type="PANTHER" id="PTHR45566">
    <property type="entry name" value="HTH-TYPE TRANSCRIPTIONAL REGULATOR YHJB-RELATED"/>
    <property type="match status" value="1"/>
</dbReference>
<dbReference type="InterPro" id="IPR001789">
    <property type="entry name" value="Sig_transdc_resp-reg_receiver"/>
</dbReference>
<evidence type="ECO:0000256" key="2">
    <source>
        <dbReference type="ARBA" id="ARBA00023125"/>
    </source>
</evidence>
<evidence type="ECO:0000259" key="5">
    <source>
        <dbReference type="PROSITE" id="PS50110"/>
    </source>
</evidence>
<dbReference type="SUPFAM" id="SSF46894">
    <property type="entry name" value="C-terminal effector domain of the bipartite response regulators"/>
    <property type="match status" value="1"/>
</dbReference>
<sequence>MSIYVIDDHPLMRDAIVMVLRRLRPAETIVELERLDKLTAAVKQYGAPGLFCLDLKLPDITGVSGVVAVKRDYPEVPIAVYSASPSADMEEACIEAGADTYIEKSASSAELTAALRGLLMADSEAEEPVTATSNKLSKRQTQLIAMLDQGMSNRDIATELDISEHTVKVHLWRLFRRLGVKSRTQALHHARTNGLLPG</sequence>
<dbReference type="PROSITE" id="PS50110">
    <property type="entry name" value="RESPONSE_REGULATORY"/>
    <property type="match status" value="1"/>
</dbReference>
<gene>
    <name evidence="6" type="ORF">WKW77_21630</name>
</gene>
<dbReference type="CDD" id="cd06170">
    <property type="entry name" value="LuxR_C_like"/>
    <property type="match status" value="1"/>
</dbReference>
<protein>
    <submittedName>
        <fullName evidence="6">Response regulator transcription factor</fullName>
    </submittedName>
</protein>
<dbReference type="PROSITE" id="PS50043">
    <property type="entry name" value="HTH_LUXR_2"/>
    <property type="match status" value="1"/>
</dbReference>
<evidence type="ECO:0000256" key="3">
    <source>
        <dbReference type="PROSITE-ProRule" id="PRU00169"/>
    </source>
</evidence>
<dbReference type="EMBL" id="JBBKZU010000010">
    <property type="protein sequence ID" value="MEJ8813703.1"/>
    <property type="molecule type" value="Genomic_DNA"/>
</dbReference>
<evidence type="ECO:0000313" key="6">
    <source>
        <dbReference type="EMBL" id="MEJ8813703.1"/>
    </source>
</evidence>
<dbReference type="SUPFAM" id="SSF52172">
    <property type="entry name" value="CheY-like"/>
    <property type="match status" value="1"/>
</dbReference>
<dbReference type="Gene3D" id="3.40.50.2300">
    <property type="match status" value="1"/>
</dbReference>
<accession>A0ABU8VJB2</accession>
<dbReference type="SMART" id="SM00421">
    <property type="entry name" value="HTH_LUXR"/>
    <property type="match status" value="1"/>
</dbReference>
<organism evidence="6 7">
    <name type="scientific">Variovorax ureilyticus</name>
    <dbReference type="NCBI Taxonomy" id="1836198"/>
    <lineage>
        <taxon>Bacteria</taxon>
        <taxon>Pseudomonadati</taxon>
        <taxon>Pseudomonadota</taxon>
        <taxon>Betaproteobacteria</taxon>
        <taxon>Burkholderiales</taxon>
        <taxon>Comamonadaceae</taxon>
        <taxon>Variovorax</taxon>
    </lineage>
</organism>
<dbReference type="InterPro" id="IPR000792">
    <property type="entry name" value="Tscrpt_reg_LuxR_C"/>
</dbReference>
<feature type="domain" description="Response regulatory" evidence="5">
    <location>
        <begin position="2"/>
        <end position="119"/>
    </location>
</feature>
<dbReference type="InterPro" id="IPR036388">
    <property type="entry name" value="WH-like_DNA-bd_sf"/>
</dbReference>
<reference evidence="6 7" key="1">
    <citation type="submission" date="2024-03" db="EMBL/GenBank/DDBJ databases">
        <title>Novel species of the genus Variovorax.</title>
        <authorList>
            <person name="Liu Q."/>
            <person name="Xin Y.-H."/>
        </authorList>
    </citation>
    <scope>NUCLEOTIDE SEQUENCE [LARGE SCALE GENOMIC DNA]</scope>
    <source>
        <strain evidence="6 7">KACC 18899</strain>
    </source>
</reference>
<keyword evidence="7" id="KW-1185">Reference proteome</keyword>
<dbReference type="InterPro" id="IPR051015">
    <property type="entry name" value="EvgA-like"/>
</dbReference>
<dbReference type="Pfam" id="PF00072">
    <property type="entry name" value="Response_reg"/>
    <property type="match status" value="1"/>
</dbReference>
<feature type="domain" description="HTH luxR-type" evidence="4">
    <location>
        <begin position="129"/>
        <end position="194"/>
    </location>
</feature>
<name>A0ABU8VJB2_9BURK</name>
<dbReference type="CDD" id="cd17535">
    <property type="entry name" value="REC_NarL-like"/>
    <property type="match status" value="1"/>
</dbReference>
<evidence type="ECO:0000313" key="7">
    <source>
        <dbReference type="Proteomes" id="UP001365846"/>
    </source>
</evidence>
<comment type="caution">
    <text evidence="6">The sequence shown here is derived from an EMBL/GenBank/DDBJ whole genome shotgun (WGS) entry which is preliminary data.</text>
</comment>
<keyword evidence="2" id="KW-0238">DNA-binding</keyword>
<dbReference type="RefSeq" id="WP_340358945.1">
    <property type="nucleotide sequence ID" value="NZ_JBBKZU010000010.1"/>
</dbReference>
<proteinExistence type="predicted"/>
<dbReference type="Gene3D" id="1.10.10.10">
    <property type="entry name" value="Winged helix-like DNA-binding domain superfamily/Winged helix DNA-binding domain"/>
    <property type="match status" value="1"/>
</dbReference>
<feature type="modified residue" description="4-aspartylphosphate" evidence="3">
    <location>
        <position position="54"/>
    </location>
</feature>
<dbReference type="PROSITE" id="PS00622">
    <property type="entry name" value="HTH_LUXR_1"/>
    <property type="match status" value="1"/>
</dbReference>
<dbReference type="PRINTS" id="PR00038">
    <property type="entry name" value="HTHLUXR"/>
</dbReference>
<evidence type="ECO:0000259" key="4">
    <source>
        <dbReference type="PROSITE" id="PS50043"/>
    </source>
</evidence>
<dbReference type="Proteomes" id="UP001365846">
    <property type="component" value="Unassembled WGS sequence"/>
</dbReference>